<evidence type="ECO:0000313" key="1">
    <source>
        <dbReference type="EMBL" id="KAH9371495.1"/>
    </source>
</evidence>
<name>A0A9J6G9E5_HAELO</name>
<organism evidence="1 2">
    <name type="scientific">Haemaphysalis longicornis</name>
    <name type="common">Bush tick</name>
    <dbReference type="NCBI Taxonomy" id="44386"/>
    <lineage>
        <taxon>Eukaryota</taxon>
        <taxon>Metazoa</taxon>
        <taxon>Ecdysozoa</taxon>
        <taxon>Arthropoda</taxon>
        <taxon>Chelicerata</taxon>
        <taxon>Arachnida</taxon>
        <taxon>Acari</taxon>
        <taxon>Parasitiformes</taxon>
        <taxon>Ixodida</taxon>
        <taxon>Ixodoidea</taxon>
        <taxon>Ixodidae</taxon>
        <taxon>Haemaphysalinae</taxon>
        <taxon>Haemaphysalis</taxon>
    </lineage>
</organism>
<protein>
    <submittedName>
        <fullName evidence="1">Uncharacterized protein</fullName>
    </submittedName>
</protein>
<proteinExistence type="predicted"/>
<reference evidence="1 2" key="1">
    <citation type="journal article" date="2020" name="Cell">
        <title>Large-Scale Comparative Analyses of Tick Genomes Elucidate Their Genetic Diversity and Vector Capacities.</title>
        <authorList>
            <consortium name="Tick Genome and Microbiome Consortium (TIGMIC)"/>
            <person name="Jia N."/>
            <person name="Wang J."/>
            <person name="Shi W."/>
            <person name="Du L."/>
            <person name="Sun Y."/>
            <person name="Zhan W."/>
            <person name="Jiang J.F."/>
            <person name="Wang Q."/>
            <person name="Zhang B."/>
            <person name="Ji P."/>
            <person name="Bell-Sakyi L."/>
            <person name="Cui X.M."/>
            <person name="Yuan T.T."/>
            <person name="Jiang B.G."/>
            <person name="Yang W.F."/>
            <person name="Lam T.T."/>
            <person name="Chang Q.C."/>
            <person name="Ding S.J."/>
            <person name="Wang X.J."/>
            <person name="Zhu J.G."/>
            <person name="Ruan X.D."/>
            <person name="Zhao L."/>
            <person name="Wei J.T."/>
            <person name="Ye R.Z."/>
            <person name="Que T.C."/>
            <person name="Du C.H."/>
            <person name="Zhou Y.H."/>
            <person name="Cheng J.X."/>
            <person name="Dai P.F."/>
            <person name="Guo W.B."/>
            <person name="Han X.H."/>
            <person name="Huang E.J."/>
            <person name="Li L.F."/>
            <person name="Wei W."/>
            <person name="Gao Y.C."/>
            <person name="Liu J.Z."/>
            <person name="Shao H.Z."/>
            <person name="Wang X."/>
            <person name="Wang C.C."/>
            <person name="Yang T.C."/>
            <person name="Huo Q.B."/>
            <person name="Li W."/>
            <person name="Chen H.Y."/>
            <person name="Chen S.E."/>
            <person name="Zhou L.G."/>
            <person name="Ni X.B."/>
            <person name="Tian J.H."/>
            <person name="Sheng Y."/>
            <person name="Liu T."/>
            <person name="Pan Y.S."/>
            <person name="Xia L.Y."/>
            <person name="Li J."/>
            <person name="Zhao F."/>
            <person name="Cao W.C."/>
        </authorList>
    </citation>
    <scope>NUCLEOTIDE SEQUENCE [LARGE SCALE GENOMIC DNA]</scope>
    <source>
        <strain evidence="1">HaeL-2018</strain>
    </source>
</reference>
<gene>
    <name evidence="1" type="ORF">HPB48_021502</name>
</gene>
<dbReference type="Proteomes" id="UP000821853">
    <property type="component" value="Chromosome 3"/>
</dbReference>
<dbReference type="VEuPathDB" id="VectorBase:HLOH_040873"/>
<sequence length="66" mass="7309">MAVCEAEVYGPKAVTKEDCTNHVAKRLGTGMRKLMTLLPCGQKLGEKAIEKLQQYYQVAIPNQQQG</sequence>
<accession>A0A9J6G9E5</accession>
<comment type="caution">
    <text evidence="1">The sequence shown here is derived from an EMBL/GenBank/DDBJ whole genome shotgun (WGS) entry which is preliminary data.</text>
</comment>
<dbReference type="OrthoDB" id="10060618at2759"/>
<evidence type="ECO:0000313" key="2">
    <source>
        <dbReference type="Proteomes" id="UP000821853"/>
    </source>
</evidence>
<keyword evidence="2" id="KW-1185">Reference proteome</keyword>
<dbReference type="AlphaFoldDB" id="A0A9J6G9E5"/>
<dbReference type="EMBL" id="JABSTR010000005">
    <property type="protein sequence ID" value="KAH9371495.1"/>
    <property type="molecule type" value="Genomic_DNA"/>
</dbReference>